<protein>
    <submittedName>
        <fullName evidence="1">Shortage in chiasmata 1</fullName>
    </submittedName>
</protein>
<dbReference type="CTD" id="158401"/>
<sequence>MFPALKYHSTDYLYESMARQRYSICRLSLCFPPNLRQREKYHLTGLFVHDKYRRPWERITSTQNMIAVSVLDQWKKSLTVEDFLEKKPISSVGFYVNIELIGSSNPNSPIDTETHYLLNKVVCEEVSTQEKYLKTDCATELKEQWQGLHIGDEFVFVDDLENYRKKLPNLSTLLGRLKFFCVRDPFLDSEGENLTEENIFRECLSFQNEIEMLESENKLQGIKEGFCKTTLEDREYFMLPFELEFCKRRNSKSDSVKIPSYLGLKELLNLAPENMADENMCEEVIKEDLKEKIANKMEIAKYCSTSVVSSSNSISMLEISESANHISYLKDEIEVPLTPPCKQQRSQVDFLCVGLQEELNPLFDNSILITEPSKEYLDCLVWQSEKYWDNVSSLLLVDYWSFKLEYRHHSLTELRTMLSIDVETPVIISLEKDWWLPMGLDVVCVETLEQLKGDSSNTNSLLSTEVEAFTKFSIYQLERWPEEKNSVSDQELLSGERHQMDKVTDLCMPPQNKMQHFGLPINAASSLKIDRINTSLESAAGGNAQKSKIEEPLYFLNQEEKTNISLGSVSCRDVPFKQHRFSEGQKLASFTLDSKWDNDDSDLNNFIMLRCKQTITQSQGKNGVDSPGKVLQPEELHLPVHKEDSSVCEPARTEKKEQENDSSVIVKIQASESQCQAYCLLKEAATSALKDLRSLGVLASVSWSFDSIKFDHTRFFLKQQEKMICDHFKEGKVDEKEIMLFRHAALVHLLVTCRDLLLTCGLDTALGYLSKAKDIYKNILESCLNNIWRQLKIVQYSSQKKHESSPKQTELRCRMLNWMQTYAEEHSVKILIIIRMDSEREKAALIHTVSRVEGLKAIDLNSEKKENILGYKDIISNKYVCVIIHNQNIGADFPWRHFSLVIEYDYFENSCWKRRCEDLNITYITYKTILPETVQMGNHYGSSLLEIQIPYVFLTTEGLLSMPDFLQLLETRYSITFVERSSSYSLRLLGDTDRYVVLTIDECTAIFLQNMDELNHEESCSNIILKLTALSLQYTRCWVVFCSRERLSLEYSLRGDTLLSLVLIYATLIEFTQKSEDFEVKVVLTPGIEEAALLIRQIADNILMTSSSSPHEWLDKSWLSVLPSEMEKHLLTFPCINPLVAQLMLRKESSLNRLFLASFDQLQEFLPEVPKKVLKHFSEITSSYSTNAAAPPKTTVKNVSPPENWNTFKRLYPGYKQNSQSLESLPKAQTITGPSHVNSEATFLPLKHNQGFISSDLSSYMHERPCFSEVAPERKQNFFVVPKGCEDFAHLNATNSFYVKGQAFRKHYISDHSSKTSEKDFFATFSGCVPPDSSTAFLEEFRDTAFKSPGILTDETPWKDFSSTCTYNSFATSLIHSDSLVDRDEIQILCSQNQGQEPSGKRKQSPPFLWAKGRKRTDLGFEEVPRNKKRRLMYERVPGRADGQTRLKFF</sequence>
<dbReference type="GO" id="GO:0000712">
    <property type="term" value="P:resolution of meiotic recombination intermediates"/>
    <property type="evidence" value="ECO:0007669"/>
    <property type="project" value="Ensembl"/>
</dbReference>
<name>A0A8C2SP08_COTJA</name>
<gene>
    <name evidence="1" type="primary">SHOC1</name>
</gene>
<keyword evidence="2" id="KW-1185">Reference proteome</keyword>
<dbReference type="GO" id="GO:0000794">
    <property type="term" value="C:condensed nuclear chromosome"/>
    <property type="evidence" value="ECO:0007669"/>
    <property type="project" value="Ensembl"/>
</dbReference>
<dbReference type="OrthoDB" id="9909657at2759"/>
<dbReference type="RefSeq" id="XP_015705354.1">
    <property type="nucleotide sequence ID" value="XM_015849868.2"/>
</dbReference>
<dbReference type="Ensembl" id="ENSCJPT00005002673.1">
    <property type="protein sequence ID" value="ENSCJPP00005001594.1"/>
    <property type="gene ID" value="ENSCJPG00005001625.1"/>
</dbReference>
<dbReference type="Pfam" id="PF17825">
    <property type="entry name" value="DUF5587"/>
    <property type="match status" value="2"/>
</dbReference>
<evidence type="ECO:0000313" key="1">
    <source>
        <dbReference type="Ensembl" id="ENSCJPP00005001594.1"/>
    </source>
</evidence>
<reference evidence="1" key="3">
    <citation type="submission" date="2025-09" db="UniProtKB">
        <authorList>
            <consortium name="Ensembl"/>
        </authorList>
    </citation>
    <scope>IDENTIFICATION</scope>
</reference>
<dbReference type="GO" id="GO:0003697">
    <property type="term" value="F:single-stranded DNA binding"/>
    <property type="evidence" value="ECO:0007669"/>
    <property type="project" value="TreeGrafter"/>
</dbReference>
<dbReference type="KEGG" id="cjo:107306582"/>
<dbReference type="Proteomes" id="UP000694412">
    <property type="component" value="Chromosome Z"/>
</dbReference>
<organism evidence="1 2">
    <name type="scientific">Coturnix japonica</name>
    <name type="common">Japanese quail</name>
    <name type="synonym">Coturnix coturnix japonica</name>
    <dbReference type="NCBI Taxonomy" id="93934"/>
    <lineage>
        <taxon>Eukaryota</taxon>
        <taxon>Metazoa</taxon>
        <taxon>Chordata</taxon>
        <taxon>Craniata</taxon>
        <taxon>Vertebrata</taxon>
        <taxon>Euteleostomi</taxon>
        <taxon>Archelosauria</taxon>
        <taxon>Archosauria</taxon>
        <taxon>Dinosauria</taxon>
        <taxon>Saurischia</taxon>
        <taxon>Theropoda</taxon>
        <taxon>Coelurosauria</taxon>
        <taxon>Aves</taxon>
        <taxon>Neognathae</taxon>
        <taxon>Galloanserae</taxon>
        <taxon>Galliformes</taxon>
        <taxon>Phasianidae</taxon>
        <taxon>Perdicinae</taxon>
        <taxon>Coturnix</taxon>
    </lineage>
</organism>
<dbReference type="GO" id="GO:0007130">
    <property type="term" value="P:synaptonemal complex assembly"/>
    <property type="evidence" value="ECO:0007669"/>
    <property type="project" value="Ensembl"/>
</dbReference>
<dbReference type="GeneID" id="107306582"/>
<dbReference type="GeneTree" id="ENSGT00390000013037"/>
<reference evidence="1" key="1">
    <citation type="submission" date="2015-11" db="EMBL/GenBank/DDBJ databases">
        <authorList>
            <consortium name="International Coturnix japonica Genome Analysis Consortium"/>
            <person name="Warren W."/>
            <person name="Burt D.W."/>
            <person name="Antin P.B."/>
            <person name="Lanford R."/>
            <person name="Gros J."/>
            <person name="Wilson R.K."/>
        </authorList>
    </citation>
    <scope>NUCLEOTIDE SEQUENCE [LARGE SCALE GENOMIC DNA]</scope>
</reference>
<accession>A0A8C2SP08</accession>
<dbReference type="PANTHER" id="PTHR35668">
    <property type="entry name" value="PROTEIN SHORTAGE IN CHIASMATA 1 ORTHOLOG"/>
    <property type="match status" value="1"/>
</dbReference>
<proteinExistence type="predicted"/>
<dbReference type="InterPro" id="IPR039991">
    <property type="entry name" value="SHOC1"/>
</dbReference>
<dbReference type="PANTHER" id="PTHR35668:SF1">
    <property type="entry name" value="PROTEIN SHORTAGE IN CHIASMATA 1 ORTHOLOG"/>
    <property type="match status" value="1"/>
</dbReference>
<reference evidence="1" key="2">
    <citation type="submission" date="2025-08" db="UniProtKB">
        <authorList>
            <consortium name="Ensembl"/>
        </authorList>
    </citation>
    <scope>IDENTIFICATION</scope>
</reference>
<dbReference type="GO" id="GO:0016887">
    <property type="term" value="F:ATP hydrolysis activity"/>
    <property type="evidence" value="ECO:0007669"/>
    <property type="project" value="InterPro"/>
</dbReference>
<evidence type="ECO:0000313" key="2">
    <source>
        <dbReference type="Proteomes" id="UP000694412"/>
    </source>
</evidence>